<proteinExistence type="predicted"/>
<protein>
    <recommendedName>
        <fullName evidence="4">DNA adenine methylase</fullName>
    </recommendedName>
</protein>
<dbReference type="EMBL" id="PRCE01000187">
    <property type="protein sequence ID" value="RTJ97280.1"/>
    <property type="molecule type" value="Genomic_DNA"/>
</dbReference>
<reference evidence="2 3" key="1">
    <citation type="journal article" date="2019" name="Appl. Environ. Microbiol.">
        <title>Population genetics and characterization of Campylobacter jejuni isolates in western jackdaws and game birds in Finland.</title>
        <authorList>
            <person name="Kovanen S."/>
            <person name="Rossi M."/>
            <person name="Pohja-Mykra M."/>
            <person name="Nieminen T."/>
            <person name="Raunio-Saarnisto M."/>
            <person name="Sauvala M."/>
            <person name="Fredriksson-Ahomaa M."/>
            <person name="Hanninen M.L."/>
            <person name="Kivisto R."/>
        </authorList>
    </citation>
    <scope>NUCLEOTIDE SEQUENCE [LARGE SCALE GENOMIC DNA]</scope>
    <source>
        <strain evidence="2 3">CB304</strain>
        <strain evidence="1">CB313</strain>
    </source>
</reference>
<evidence type="ECO:0000313" key="3">
    <source>
        <dbReference type="Proteomes" id="UP000286791"/>
    </source>
</evidence>
<dbReference type="AlphaFoldDB" id="A0A431FUM9"/>
<gene>
    <name evidence="2" type="ORF">C3H48_10020</name>
    <name evidence="1" type="ORF">C3H57_05700</name>
</gene>
<organism evidence="2 3">
    <name type="scientific">Campylobacter jejuni</name>
    <dbReference type="NCBI Taxonomy" id="197"/>
    <lineage>
        <taxon>Bacteria</taxon>
        <taxon>Pseudomonadati</taxon>
        <taxon>Campylobacterota</taxon>
        <taxon>Epsilonproteobacteria</taxon>
        <taxon>Campylobacterales</taxon>
        <taxon>Campylobacteraceae</taxon>
        <taxon>Campylobacter</taxon>
    </lineage>
</organism>
<dbReference type="EMBL" id="PRBV01000007">
    <property type="protein sequence ID" value="RTJ79211.1"/>
    <property type="molecule type" value="Genomic_DNA"/>
</dbReference>
<evidence type="ECO:0008006" key="4">
    <source>
        <dbReference type="Google" id="ProtNLM"/>
    </source>
</evidence>
<comment type="caution">
    <text evidence="2">The sequence shown here is derived from an EMBL/GenBank/DDBJ whole genome shotgun (WGS) entry which is preliminary data.</text>
</comment>
<dbReference type="Proteomes" id="UP000288507">
    <property type="component" value="Unassembled WGS sequence"/>
</dbReference>
<dbReference type="RefSeq" id="WP_126211203.1">
    <property type="nucleotide sequence ID" value="NZ_PQZP01000007.1"/>
</dbReference>
<sequence length="182" mass="21697">METRINFNLKSTTREEIRADLINEFLKELSGNGVRDLSSKYYYIVENADGYNIILKRPAPLNKGFDFIVSVENFYFKEMTKKSRSNPSHNDVISLLKKYKKANEAIYGEVKNIIISIYNCENIYLRQDIQRFPKFVNFDNQEYPISILLYCIKWLFIEQDVTYWNYSGRRKFFEALNECELV</sequence>
<dbReference type="Proteomes" id="UP000286791">
    <property type="component" value="Unassembled WGS sequence"/>
</dbReference>
<accession>A0A431FUM9</accession>
<evidence type="ECO:0000313" key="1">
    <source>
        <dbReference type="EMBL" id="RTJ79211.1"/>
    </source>
</evidence>
<evidence type="ECO:0000313" key="2">
    <source>
        <dbReference type="EMBL" id="RTJ97280.1"/>
    </source>
</evidence>
<name>A0A431FUM9_CAMJU</name>